<gene>
    <name evidence="1" type="ORF">PTRG_10523</name>
</gene>
<evidence type="ECO:0000313" key="1">
    <source>
        <dbReference type="EMBL" id="EDU43573.1"/>
    </source>
</evidence>
<dbReference type="AlphaFoldDB" id="B2WKL3"/>
<reference evidence="2" key="1">
    <citation type="journal article" date="2013" name="G3 (Bethesda)">
        <title>Comparative genomics of a plant-pathogenic fungus, Pyrenophora tritici-repentis, reveals transduplication and the impact of repeat elements on pathogenicity and population divergence.</title>
        <authorList>
            <person name="Manning V.A."/>
            <person name="Pandelova I."/>
            <person name="Dhillon B."/>
            <person name="Wilhelm L.J."/>
            <person name="Goodwin S.B."/>
            <person name="Berlin A.M."/>
            <person name="Figueroa M."/>
            <person name="Freitag M."/>
            <person name="Hane J.K."/>
            <person name="Henrissat B."/>
            <person name="Holman W.H."/>
            <person name="Kodira C.D."/>
            <person name="Martin J."/>
            <person name="Oliver R.P."/>
            <person name="Robbertse B."/>
            <person name="Schackwitz W."/>
            <person name="Schwartz D.C."/>
            <person name="Spatafora J.W."/>
            <person name="Turgeon B.G."/>
            <person name="Yandava C."/>
            <person name="Young S."/>
            <person name="Zhou S."/>
            <person name="Zeng Q."/>
            <person name="Grigoriev I.V."/>
            <person name="Ma L.-J."/>
            <person name="Ciuffetti L.M."/>
        </authorList>
    </citation>
    <scope>NUCLEOTIDE SEQUENCE [LARGE SCALE GENOMIC DNA]</scope>
    <source>
        <strain evidence="2">Pt-1C-BFP</strain>
    </source>
</reference>
<dbReference type="EMBL" id="DS231628">
    <property type="protein sequence ID" value="EDU43573.1"/>
    <property type="molecule type" value="Genomic_DNA"/>
</dbReference>
<sequence>MWKLYQSAWIEVKINIPEQTVPLSSFPPSNPHPHYFLNIMHLFLDTMHPRSASAGIDTKYSRKRAITHSHISQ</sequence>
<dbReference type="HOGENOM" id="CLU_2706051_0_0_1"/>
<dbReference type="InParanoid" id="B2WKL3"/>
<organism evidence="1 2">
    <name type="scientific">Pyrenophora tritici-repentis (strain Pt-1C-BFP)</name>
    <name type="common">Wheat tan spot fungus</name>
    <name type="synonym">Drechslera tritici-repentis</name>
    <dbReference type="NCBI Taxonomy" id="426418"/>
    <lineage>
        <taxon>Eukaryota</taxon>
        <taxon>Fungi</taxon>
        <taxon>Dikarya</taxon>
        <taxon>Ascomycota</taxon>
        <taxon>Pezizomycotina</taxon>
        <taxon>Dothideomycetes</taxon>
        <taxon>Pleosporomycetidae</taxon>
        <taxon>Pleosporales</taxon>
        <taxon>Pleosporineae</taxon>
        <taxon>Pleosporaceae</taxon>
        <taxon>Pyrenophora</taxon>
    </lineage>
</organism>
<proteinExistence type="predicted"/>
<name>B2WKL3_PYRTR</name>
<evidence type="ECO:0000313" key="2">
    <source>
        <dbReference type="Proteomes" id="UP000001471"/>
    </source>
</evidence>
<dbReference type="Proteomes" id="UP000001471">
    <property type="component" value="Unassembled WGS sequence"/>
</dbReference>
<protein>
    <submittedName>
        <fullName evidence="1">Uncharacterized protein</fullName>
    </submittedName>
</protein>
<accession>B2WKL3</accession>